<keyword evidence="1" id="KW-0805">Transcription regulation</keyword>
<organism evidence="5 6">
    <name type="scientific">Halovenus rubra</name>
    <dbReference type="NCBI Taxonomy" id="869890"/>
    <lineage>
        <taxon>Archaea</taxon>
        <taxon>Methanobacteriati</taxon>
        <taxon>Methanobacteriota</taxon>
        <taxon>Stenosarchaea group</taxon>
        <taxon>Halobacteria</taxon>
        <taxon>Halobacteriales</taxon>
        <taxon>Haloarculaceae</taxon>
        <taxon>Halovenus</taxon>
    </lineage>
</organism>
<evidence type="ECO:0000259" key="3">
    <source>
        <dbReference type="Pfam" id="PF04967"/>
    </source>
</evidence>
<reference evidence="5 6" key="1">
    <citation type="journal article" date="2014" name="Int. J. Syst. Evol. Microbiol.">
        <title>Complete genome sequence of Corynebacterium casei LMG S-19264T (=DSM 44701T), isolated from a smear-ripened cheese.</title>
        <authorList>
            <consortium name="US DOE Joint Genome Institute (JGI-PGF)"/>
            <person name="Walter F."/>
            <person name="Albersmeier A."/>
            <person name="Kalinowski J."/>
            <person name="Ruckert C."/>
        </authorList>
    </citation>
    <scope>NUCLEOTIDE SEQUENCE [LARGE SCALE GENOMIC DNA]</scope>
    <source>
        <strain evidence="5 6">CGMCC 4.7215</strain>
    </source>
</reference>
<proteinExistence type="predicted"/>
<comment type="caution">
    <text evidence="5">The sequence shown here is derived from an EMBL/GenBank/DDBJ whole genome shotgun (WGS) entry which is preliminary data.</text>
</comment>
<evidence type="ECO:0000259" key="4">
    <source>
        <dbReference type="Pfam" id="PF24278"/>
    </source>
</evidence>
<evidence type="ECO:0000313" key="6">
    <source>
        <dbReference type="Proteomes" id="UP001596414"/>
    </source>
</evidence>
<gene>
    <name evidence="5" type="ORF">ACFQJ7_15010</name>
</gene>
<accession>A0ABD5X7Y0</accession>
<feature type="domain" description="HTH bat-type" evidence="3">
    <location>
        <begin position="161"/>
        <end position="213"/>
    </location>
</feature>
<evidence type="ECO:0000256" key="1">
    <source>
        <dbReference type="ARBA" id="ARBA00023015"/>
    </source>
</evidence>
<dbReference type="EMBL" id="JBHSZQ010000049">
    <property type="protein sequence ID" value="MFC7127310.1"/>
    <property type="molecule type" value="Genomic_DNA"/>
</dbReference>
<dbReference type="PANTHER" id="PTHR34236:SF1">
    <property type="entry name" value="DIMETHYL SULFOXIDE REDUCTASE TRANSCRIPTIONAL ACTIVATOR"/>
    <property type="match status" value="1"/>
</dbReference>
<evidence type="ECO:0000256" key="2">
    <source>
        <dbReference type="ARBA" id="ARBA00023163"/>
    </source>
</evidence>
<dbReference type="InterPro" id="IPR056493">
    <property type="entry name" value="HVO_0513_N"/>
</dbReference>
<dbReference type="RefSeq" id="WP_267636540.1">
    <property type="nucleotide sequence ID" value="NZ_JAODIY010000005.1"/>
</dbReference>
<name>A0ABD5X7Y0_9EURY</name>
<feature type="domain" description="HVO-0513-like N-terminal" evidence="4">
    <location>
        <begin position="20"/>
        <end position="149"/>
    </location>
</feature>
<sequence>MQRVQATVDIDPGSAPKLYELLAHTDGVGPVRVLAVNSAHSDGETVLIAFEGDSERFVAAVGETAEVESIFSADGDAGRTLALLTTNPEKTQLSEMLHSIGSSGIVLRMPIIYRNGKMHTTAVGTAKALQQTHDGAQEDFPIHIESVGRFRGHSDEPLARLSDRQREALKVAHELGYYDQPRGGTHEDVATQLDCAPVTASEHLQKAESKVIDAVLEGDM</sequence>
<protein>
    <submittedName>
        <fullName evidence="5">Helix-turn-helix domain-containing protein</fullName>
    </submittedName>
</protein>
<keyword evidence="2" id="KW-0804">Transcription</keyword>
<dbReference type="Pfam" id="PF04967">
    <property type="entry name" value="HTH_10"/>
    <property type="match status" value="1"/>
</dbReference>
<evidence type="ECO:0000313" key="5">
    <source>
        <dbReference type="EMBL" id="MFC7127310.1"/>
    </source>
</evidence>
<dbReference type="Pfam" id="PF24278">
    <property type="entry name" value="HVO_0513_N"/>
    <property type="match status" value="1"/>
</dbReference>
<dbReference type="AlphaFoldDB" id="A0ABD5X7Y0"/>
<dbReference type="PANTHER" id="PTHR34236">
    <property type="entry name" value="DIMETHYL SULFOXIDE REDUCTASE TRANSCRIPTIONAL ACTIVATOR"/>
    <property type="match status" value="1"/>
</dbReference>
<dbReference type="Proteomes" id="UP001596414">
    <property type="component" value="Unassembled WGS sequence"/>
</dbReference>
<dbReference type="InterPro" id="IPR007050">
    <property type="entry name" value="HTH_bacterioopsin"/>
</dbReference>